<dbReference type="Proteomes" id="UP000297549">
    <property type="component" value="Unassembled WGS sequence"/>
</dbReference>
<evidence type="ECO:0000313" key="3">
    <source>
        <dbReference type="EMBL" id="TGE24107.1"/>
    </source>
</evidence>
<dbReference type="InterPro" id="IPR011043">
    <property type="entry name" value="Gal_Oxase/kelch_b-propeller"/>
</dbReference>
<dbReference type="OrthoDB" id="9761875at2"/>
<dbReference type="GO" id="GO:1902929">
    <property type="term" value="C:plasma membrane of growing cell tip"/>
    <property type="evidence" value="ECO:0007669"/>
    <property type="project" value="TreeGrafter"/>
</dbReference>
<evidence type="ECO:0000313" key="4">
    <source>
        <dbReference type="Proteomes" id="UP000297549"/>
    </source>
</evidence>
<organism evidence="3 4">
    <name type="scientific">Hymenobacter aquaticus</name>
    <dbReference type="NCBI Taxonomy" id="1867101"/>
    <lineage>
        <taxon>Bacteria</taxon>
        <taxon>Pseudomonadati</taxon>
        <taxon>Bacteroidota</taxon>
        <taxon>Cytophagia</taxon>
        <taxon>Cytophagales</taxon>
        <taxon>Hymenobacteraceae</taxon>
        <taxon>Hymenobacter</taxon>
    </lineage>
</organism>
<keyword evidence="1" id="KW-0732">Signal</keyword>
<keyword evidence="4" id="KW-1185">Reference proteome</keyword>
<feature type="domain" description="Secretion system C-terminal sorting" evidence="2">
    <location>
        <begin position="781"/>
        <end position="846"/>
    </location>
</feature>
<reference evidence="3 4" key="1">
    <citation type="submission" date="2019-04" db="EMBL/GenBank/DDBJ databases">
        <authorList>
            <person name="Feng G."/>
            <person name="Zhang J."/>
            <person name="Zhu H."/>
        </authorList>
    </citation>
    <scope>NUCLEOTIDE SEQUENCE [LARGE SCALE GENOMIC DNA]</scope>
    <source>
        <strain evidence="3 4">JCM 31653</strain>
    </source>
</reference>
<feature type="chain" id="PRO_5021311268" description="Secretion system C-terminal sorting domain-containing protein" evidence="1">
    <location>
        <begin position="32"/>
        <end position="851"/>
    </location>
</feature>
<gene>
    <name evidence="3" type="ORF">E5K00_02515</name>
</gene>
<protein>
    <recommendedName>
        <fullName evidence="2">Secretion system C-terminal sorting domain-containing protein</fullName>
    </recommendedName>
</protein>
<evidence type="ECO:0000259" key="2">
    <source>
        <dbReference type="Pfam" id="PF18962"/>
    </source>
</evidence>
<dbReference type="SUPFAM" id="SSF50965">
    <property type="entry name" value="Galactose oxidase, central domain"/>
    <property type="match status" value="1"/>
</dbReference>
<name>A0A4Z0Q282_9BACT</name>
<dbReference type="EMBL" id="SRLC01000001">
    <property type="protein sequence ID" value="TGE24107.1"/>
    <property type="molecule type" value="Genomic_DNA"/>
</dbReference>
<dbReference type="Pfam" id="PF18962">
    <property type="entry name" value="Por_Secre_tail"/>
    <property type="match status" value="1"/>
</dbReference>
<dbReference type="AlphaFoldDB" id="A0A4Z0Q282"/>
<sequence length="851" mass="84760">MHTSATRLLLNNLFTRWALLLCLCWARPGFAAPLPSGEAPLATSLAHALNPDGTLRTGITGSFDAHDFTMSTAPDGRPVFHSASVAGAGDQFWQDGFALAGTNGRVNAIVASGSTVYIGGTFTAVGNTAARNIAKWDGTSWSALGGGTNGGTGVGVNALALAANGDLYVGGSFTFVGSLAANRIAKWSGNAWSALGAGVNSTVFALALDGADLYVGGSFTQAGGNPANRIARWSGSSWSALGVGTNDNVNALAVNPMGVYVGGRFSQAGGVAAGGVALWAGSTWLALGTGVNGEVKAVAVAGFAVYVGGGFTQAGGVEAKQVAKWENGAWLPLGGGIDGGGVFALAVQGTEVYAGGTFSQAGGAPVRRIAKWNGGAWSTVGSGIDEDKGGGDVFALAKNGPDLYAGGNFPAAGGVTAFSVAKWNGSVWSAVSPGNGGTIRAVAVSGTQVYVGGSFDRIGNIFTGCVAKWDGTTWSSVGGGLAMHPGFTGGVYHLAVSGATVYAGGSFQSPTASGSGLSNRVARWNGSTWSDLGDVSHINAMAAGPGGLYISGGIPVSSGVVAGGVFRWNGASWSSVGCLQGAGSAMVFIGPDLYVAGAGGPCLPACLVAKWDGSVWSALGAGSGSVLAMAASGSDLYVGGSFTSIAGVPANRVAKWNGSTWSALGGGANQTVRAIATHGANVYIGGSFTSVAASPVYDAVYVAKWNGSTWSSLGSGLNGSVEALAVGRDGEVCAGGNFTTVGGGSIFSPRETNKVSAFFGIYNEPQGPLATASPRRAVLGLYPNPAQASATLSLPAVAYSRQVQVIDGLGRVIRSVTLPAAASSLRLDLRELAAGIYTVRCDKATAQLVVE</sequence>
<evidence type="ECO:0000256" key="1">
    <source>
        <dbReference type="SAM" id="SignalP"/>
    </source>
</evidence>
<comment type="caution">
    <text evidence="3">The sequence shown here is derived from an EMBL/GenBank/DDBJ whole genome shotgun (WGS) entry which is preliminary data.</text>
</comment>
<dbReference type="PANTHER" id="PTHR31778">
    <property type="entry name" value="BUD SITE SELECTION PROTEIN RAX2"/>
    <property type="match status" value="1"/>
</dbReference>
<dbReference type="PANTHER" id="PTHR31778:SF2">
    <property type="entry name" value="BUD SITE SELECTION PROTEIN RAX2"/>
    <property type="match status" value="1"/>
</dbReference>
<dbReference type="InterPro" id="IPR026444">
    <property type="entry name" value="Secre_tail"/>
</dbReference>
<proteinExistence type="predicted"/>
<accession>A0A4Z0Q282</accession>
<feature type="signal peptide" evidence="1">
    <location>
        <begin position="1"/>
        <end position="31"/>
    </location>
</feature>